<keyword evidence="5" id="KW-0732">Signal</keyword>
<protein>
    <submittedName>
        <fullName evidence="6">Arabinanase/levansucrase/invertase</fullName>
    </submittedName>
</protein>
<comment type="similarity">
    <text evidence="1 4">Belongs to the glycosyl hydrolase 43 family.</text>
</comment>
<comment type="caution">
    <text evidence="6">The sequence shown here is derived from an EMBL/GenBank/DDBJ whole genome shotgun (WGS) entry which is preliminary data.</text>
</comment>
<dbReference type="InterPro" id="IPR006710">
    <property type="entry name" value="Glyco_hydro_43"/>
</dbReference>
<dbReference type="InterPro" id="IPR023296">
    <property type="entry name" value="Glyco_hydro_beta-prop_sf"/>
</dbReference>
<dbReference type="Gene3D" id="2.115.10.20">
    <property type="entry name" value="Glycosyl hydrolase domain, family 43"/>
    <property type="match status" value="1"/>
</dbReference>
<dbReference type="EMBL" id="JANVFT010000030">
    <property type="protein sequence ID" value="KAJ4495365.1"/>
    <property type="molecule type" value="Genomic_DNA"/>
</dbReference>
<evidence type="ECO:0000313" key="7">
    <source>
        <dbReference type="Proteomes" id="UP001150217"/>
    </source>
</evidence>
<gene>
    <name evidence="6" type="ORF">C8R41DRAFT_948358</name>
</gene>
<dbReference type="PANTHER" id="PTHR22925">
    <property type="entry name" value="GLYCOSYL HYDROLASE 43 FAMILY MEMBER"/>
    <property type="match status" value="1"/>
</dbReference>
<evidence type="ECO:0000256" key="5">
    <source>
        <dbReference type="SAM" id="SignalP"/>
    </source>
</evidence>
<keyword evidence="7" id="KW-1185">Reference proteome</keyword>
<dbReference type="Proteomes" id="UP001150217">
    <property type="component" value="Unassembled WGS sequence"/>
</dbReference>
<evidence type="ECO:0000256" key="2">
    <source>
        <dbReference type="ARBA" id="ARBA00022801"/>
    </source>
</evidence>
<keyword evidence="2 4" id="KW-0378">Hydrolase</keyword>
<name>A0ABQ8VI99_9AGAR</name>
<evidence type="ECO:0000256" key="3">
    <source>
        <dbReference type="ARBA" id="ARBA00023295"/>
    </source>
</evidence>
<keyword evidence="3 4" id="KW-0326">Glycosidase</keyword>
<proteinExistence type="inferred from homology"/>
<feature type="signal peptide" evidence="5">
    <location>
        <begin position="1"/>
        <end position="24"/>
    </location>
</feature>
<accession>A0ABQ8VI99</accession>
<evidence type="ECO:0000256" key="1">
    <source>
        <dbReference type="ARBA" id="ARBA00009865"/>
    </source>
</evidence>
<evidence type="ECO:0000313" key="6">
    <source>
        <dbReference type="EMBL" id="KAJ4495365.1"/>
    </source>
</evidence>
<dbReference type="Pfam" id="PF04616">
    <property type="entry name" value="Glyco_hydro_43"/>
    <property type="match status" value="1"/>
</dbReference>
<evidence type="ECO:0000256" key="4">
    <source>
        <dbReference type="RuleBase" id="RU361187"/>
    </source>
</evidence>
<organism evidence="6 7">
    <name type="scientific">Lentinula lateritia</name>
    <dbReference type="NCBI Taxonomy" id="40482"/>
    <lineage>
        <taxon>Eukaryota</taxon>
        <taxon>Fungi</taxon>
        <taxon>Dikarya</taxon>
        <taxon>Basidiomycota</taxon>
        <taxon>Agaricomycotina</taxon>
        <taxon>Agaricomycetes</taxon>
        <taxon>Agaricomycetidae</taxon>
        <taxon>Agaricales</taxon>
        <taxon>Marasmiineae</taxon>
        <taxon>Omphalotaceae</taxon>
        <taxon>Lentinula</taxon>
    </lineage>
</organism>
<feature type="chain" id="PRO_5046771648" evidence="5">
    <location>
        <begin position="25"/>
        <end position="452"/>
    </location>
</feature>
<reference evidence="6" key="1">
    <citation type="submission" date="2022-08" db="EMBL/GenBank/DDBJ databases">
        <title>A Global Phylogenomic Analysis of the Shiitake Genus Lentinula.</title>
        <authorList>
            <consortium name="DOE Joint Genome Institute"/>
            <person name="Sierra-Patev S."/>
            <person name="Min B."/>
            <person name="Naranjo-Ortiz M."/>
            <person name="Looney B."/>
            <person name="Konkel Z."/>
            <person name="Slot J.C."/>
            <person name="Sakamoto Y."/>
            <person name="Steenwyk J.L."/>
            <person name="Rokas A."/>
            <person name="Carro J."/>
            <person name="Camarero S."/>
            <person name="Ferreira P."/>
            <person name="Molpeceres G."/>
            <person name="Ruiz-Duenas F.J."/>
            <person name="Serrano A."/>
            <person name="Henrissat B."/>
            <person name="Drula E."/>
            <person name="Hughes K.W."/>
            <person name="Mata J.L."/>
            <person name="Ishikawa N.K."/>
            <person name="Vargas-Isla R."/>
            <person name="Ushijima S."/>
            <person name="Smith C.A."/>
            <person name="Ahrendt S."/>
            <person name="Andreopoulos W."/>
            <person name="He G."/>
            <person name="Labutti K."/>
            <person name="Lipzen A."/>
            <person name="Ng V."/>
            <person name="Riley R."/>
            <person name="Sandor L."/>
            <person name="Barry K."/>
            <person name="Martinez A.T."/>
            <person name="Xiao Y."/>
            <person name="Gibbons J.G."/>
            <person name="Terashima K."/>
            <person name="Grigoriev I.V."/>
            <person name="Hibbett D.S."/>
        </authorList>
    </citation>
    <scope>NUCLEOTIDE SEQUENCE</scope>
    <source>
        <strain evidence="6">RHP3577 ss4</strain>
    </source>
</reference>
<dbReference type="SUPFAM" id="SSF75005">
    <property type="entry name" value="Arabinanase/levansucrase/invertase"/>
    <property type="match status" value="1"/>
</dbReference>
<sequence length="452" mass="48999">MLGLLRANFRALCVSILLAPAVLGASWIVPGAVWTDTSGNKIDAHGGQILQEGTTFYWVGSAYASNEVPNIYSSTDLLNWTFQGPASTAVEFMYRPKLFTSGGKFYIWGQVNRLVQALESSSINTGYSVYGSAFSLPPDARTYSDEGIFVDTTGEAYILTSADSNNLQINEINGGSSVSIGTRIDNGNLIYLTEGAYEAPGLMKSTGGIYYLVMSTKTGYTANANQFWWSTNIAGPWNGPSGIAPSSSNTYDSQNTFELKISGSQQTTYIYMGDAWDSEGTAASNYEWLPISVDDSAHTITLEDYAFWKVDVSTGVITTSTTGKRYNAADGLIMRRAYLVVEDSCVACERSVHNIDSQSNVTIHNIEGTGEPQWVSIHYTVSDPTAGDAYVWLNGEKIKIADKNSRAGKFATVPINLTLKKGNNNVLTFGCHAYAENSDFVAHLEGIEVVDD</sequence>
<dbReference type="PANTHER" id="PTHR22925:SF3">
    <property type="entry name" value="GLYCOSYL HYDROLASE FAMILY PROTEIN 43"/>
    <property type="match status" value="1"/>
</dbReference>